<evidence type="ECO:0000313" key="1">
    <source>
        <dbReference type="EMBL" id="GGY15952.1"/>
    </source>
</evidence>
<keyword evidence="2" id="KW-1185">Reference proteome</keyword>
<sequence>MNPEAYVEMATLESRHWWFRARRKILGHIIETMGLTHPARILEVGSGTGGNLMMLSLHGSVSALEMDDNARKLSSEKTLDRFTIRAGNCPDNIPFPGEQFDLICMFDVLEHIDEDVETLTALRKHLAPGGRMLITVPAYQWLRSEHDVFLHHKRRYTARTLRRVFNESGLHVDRVTYFNTLLLPLAVLARLKDRIVSRKRSSGTETPSLFINSTLYAIFSSERRMLTRFNLPAGVSLMGIVRAK</sequence>
<accession>A0ABQ2ZKL5</accession>
<dbReference type="RefSeq" id="WP_189439494.1">
    <property type="nucleotide sequence ID" value="NZ_BMXT01000001.1"/>
</dbReference>
<dbReference type="PANTHER" id="PTHR43861">
    <property type="entry name" value="TRANS-ACONITATE 2-METHYLTRANSFERASE-RELATED"/>
    <property type="match status" value="1"/>
</dbReference>
<gene>
    <name evidence="1" type="ORF">GCM10008098_03840</name>
</gene>
<evidence type="ECO:0000313" key="2">
    <source>
        <dbReference type="Proteomes" id="UP000621898"/>
    </source>
</evidence>
<protein>
    <recommendedName>
        <fullName evidence="3">Methyltransferase domain-containing protein</fullName>
    </recommendedName>
</protein>
<dbReference type="Gene3D" id="3.40.50.150">
    <property type="entry name" value="Vaccinia Virus protein VP39"/>
    <property type="match status" value="1"/>
</dbReference>
<dbReference type="Pfam" id="PF13489">
    <property type="entry name" value="Methyltransf_23"/>
    <property type="match status" value="1"/>
</dbReference>
<dbReference type="SUPFAM" id="SSF53335">
    <property type="entry name" value="S-adenosyl-L-methionine-dependent methyltransferases"/>
    <property type="match status" value="1"/>
</dbReference>
<dbReference type="PANTHER" id="PTHR43861:SF6">
    <property type="entry name" value="METHYLTRANSFERASE TYPE 11"/>
    <property type="match status" value="1"/>
</dbReference>
<dbReference type="EMBL" id="BMXT01000001">
    <property type="protein sequence ID" value="GGY15952.1"/>
    <property type="molecule type" value="Genomic_DNA"/>
</dbReference>
<dbReference type="Proteomes" id="UP000621898">
    <property type="component" value="Unassembled WGS sequence"/>
</dbReference>
<reference evidence="2" key="1">
    <citation type="journal article" date="2019" name="Int. J. Syst. Evol. Microbiol.">
        <title>The Global Catalogue of Microorganisms (GCM) 10K type strain sequencing project: providing services to taxonomists for standard genome sequencing and annotation.</title>
        <authorList>
            <consortium name="The Broad Institute Genomics Platform"/>
            <consortium name="The Broad Institute Genome Sequencing Center for Infectious Disease"/>
            <person name="Wu L."/>
            <person name="Ma J."/>
        </authorList>
    </citation>
    <scope>NUCLEOTIDE SEQUENCE [LARGE SCALE GENOMIC DNA]</scope>
    <source>
        <strain evidence="2">KCTC 22232</strain>
    </source>
</reference>
<proteinExistence type="predicted"/>
<dbReference type="CDD" id="cd02440">
    <property type="entry name" value="AdoMet_MTases"/>
    <property type="match status" value="1"/>
</dbReference>
<name>A0ABQ2ZKL5_9GAMM</name>
<evidence type="ECO:0008006" key="3">
    <source>
        <dbReference type="Google" id="ProtNLM"/>
    </source>
</evidence>
<comment type="caution">
    <text evidence="1">The sequence shown here is derived from an EMBL/GenBank/DDBJ whole genome shotgun (WGS) entry which is preliminary data.</text>
</comment>
<dbReference type="InterPro" id="IPR029063">
    <property type="entry name" value="SAM-dependent_MTases_sf"/>
</dbReference>
<organism evidence="1 2">
    <name type="scientific">Rhodanobacter panaciterrae</name>
    <dbReference type="NCBI Taxonomy" id="490572"/>
    <lineage>
        <taxon>Bacteria</taxon>
        <taxon>Pseudomonadati</taxon>
        <taxon>Pseudomonadota</taxon>
        <taxon>Gammaproteobacteria</taxon>
        <taxon>Lysobacterales</taxon>
        <taxon>Rhodanobacteraceae</taxon>
        <taxon>Rhodanobacter</taxon>
    </lineage>
</organism>